<evidence type="ECO:0008006" key="5">
    <source>
        <dbReference type="Google" id="ProtNLM"/>
    </source>
</evidence>
<proteinExistence type="predicted"/>
<gene>
    <name evidence="1" type="ORF">CH360_13975</name>
    <name evidence="2" type="ORF">CH373_15515</name>
</gene>
<protein>
    <recommendedName>
        <fullName evidence="5">Prolyl 4-hydroxylase alpha subunit Fe(2+) 2OG dioxygenase domain-containing protein</fullName>
    </recommendedName>
</protein>
<evidence type="ECO:0000313" key="3">
    <source>
        <dbReference type="Proteomes" id="UP000231962"/>
    </source>
</evidence>
<dbReference type="RefSeq" id="WP_100714677.1">
    <property type="nucleotide sequence ID" value="NZ_NPDY01000015.1"/>
</dbReference>
<accession>A0A2M9ZJB6</accession>
<evidence type="ECO:0000313" key="4">
    <source>
        <dbReference type="Proteomes" id="UP000231990"/>
    </source>
</evidence>
<sequence length="275" mass="31030">MSLQLDNTTESAPPALAKSVIATTLNTETLLQLMNHEIGAIHIKNYVPKEVCEAVVPKTLEHPAMGHYHKLYTSSVGRIHMPHIDTRWDAIETKKYHDGAIAAIEEIRELFFPYISPIDKLRLLLQEYWPAGANLARFRNRACFVGACRVMQPKKSFFYPHNDHIVQETDAPEIEGLIEQFVANAYLQVPEEGGDLHLWLRNPTPKEKEAILDVEGLLPETIEPPRLVIHPEPGDLIICSSVMLHAVTPVETTHRVCMASFIGCKGPDQPLMYWS</sequence>
<comment type="caution">
    <text evidence="2">The sequence shown here is derived from an EMBL/GenBank/DDBJ whole genome shotgun (WGS) entry which is preliminary data.</text>
</comment>
<evidence type="ECO:0000313" key="2">
    <source>
        <dbReference type="EMBL" id="PJZ72155.1"/>
    </source>
</evidence>
<reference evidence="3 4" key="1">
    <citation type="submission" date="2017-07" db="EMBL/GenBank/DDBJ databases">
        <title>Leptospira spp. isolated from tropical soils.</title>
        <authorList>
            <person name="Thibeaux R."/>
            <person name="Iraola G."/>
            <person name="Ferres I."/>
            <person name="Bierque E."/>
            <person name="Girault D."/>
            <person name="Soupe-Gilbert M.-E."/>
            <person name="Picardeau M."/>
            <person name="Goarant C."/>
        </authorList>
    </citation>
    <scope>NUCLEOTIDE SEQUENCE [LARGE SCALE GENOMIC DNA]</scope>
    <source>
        <strain evidence="2 4">FH1-B-B1</strain>
        <strain evidence="1 3">FH1-B-C1</strain>
    </source>
</reference>
<dbReference type="Proteomes" id="UP000231990">
    <property type="component" value="Unassembled WGS sequence"/>
</dbReference>
<dbReference type="EMBL" id="NPDY01000015">
    <property type="protein sequence ID" value="PJZ68824.1"/>
    <property type="molecule type" value="Genomic_DNA"/>
</dbReference>
<dbReference type="EMBL" id="NPDZ01000012">
    <property type="protein sequence ID" value="PJZ72155.1"/>
    <property type="molecule type" value="Genomic_DNA"/>
</dbReference>
<organism evidence="2 4">
    <name type="scientific">Leptospira perolatii</name>
    <dbReference type="NCBI Taxonomy" id="2023191"/>
    <lineage>
        <taxon>Bacteria</taxon>
        <taxon>Pseudomonadati</taxon>
        <taxon>Spirochaetota</taxon>
        <taxon>Spirochaetia</taxon>
        <taxon>Leptospirales</taxon>
        <taxon>Leptospiraceae</taxon>
        <taxon>Leptospira</taxon>
    </lineage>
</organism>
<dbReference type="Gene3D" id="2.60.120.620">
    <property type="entry name" value="q2cbj1_9rhob like domain"/>
    <property type="match status" value="1"/>
</dbReference>
<dbReference type="AlphaFoldDB" id="A0A2M9ZJB6"/>
<evidence type="ECO:0000313" key="1">
    <source>
        <dbReference type="EMBL" id="PJZ68824.1"/>
    </source>
</evidence>
<name>A0A2M9ZJB6_9LEPT</name>
<dbReference type="Pfam" id="PF22814">
    <property type="entry name" value="WelO5"/>
    <property type="match status" value="1"/>
</dbReference>
<dbReference type="InterPro" id="IPR055091">
    <property type="entry name" value="WelO5-like"/>
</dbReference>
<dbReference type="OrthoDB" id="6532393at2"/>
<dbReference type="Proteomes" id="UP000231962">
    <property type="component" value="Unassembled WGS sequence"/>
</dbReference>
<keyword evidence="3" id="KW-1185">Reference proteome</keyword>